<dbReference type="EMBL" id="FIZY01000108">
    <property type="protein sequence ID" value="CZF87012.1"/>
    <property type="molecule type" value="Genomic_DNA"/>
</dbReference>
<keyword evidence="2" id="KW-1185">Reference proteome</keyword>
<dbReference type="RefSeq" id="WP_062715310.1">
    <property type="nucleotide sequence ID" value="NZ_CAWRCI010000108.1"/>
</dbReference>
<dbReference type="OrthoDB" id="5916208at2"/>
<proteinExistence type="predicted"/>
<evidence type="ECO:0008006" key="3">
    <source>
        <dbReference type="Google" id="ProtNLM"/>
    </source>
</evidence>
<reference evidence="2" key="1">
    <citation type="submission" date="2016-02" db="EMBL/GenBank/DDBJ databases">
        <authorList>
            <person name="Rodrigo-Torres Lidia"/>
            <person name="Arahal R.David."/>
        </authorList>
    </citation>
    <scope>NUCLEOTIDE SEQUENCE [LARGE SCALE GENOMIC DNA]</scope>
    <source>
        <strain evidence="2">CECT 8713</strain>
    </source>
</reference>
<sequence>MSDMMIETDITTNPNVGSTTDVLSDDMPARAFFFSIVDEVGSDGMLVRKVYATLDDQFLKAMQLPETQALKEVFPEKFGISGRDINANASIAEHVMGVNNQTQFTSTSSAFPDGSPRFQGKSVYIDVKKATQGGAKLVSTDEIIAALEEYKKTAPKRIKRIDQIIGYVRDIDKEVLLANKVPAKAVFTPESYAFVKQVGKVGRVVQVFGFAFTAYDLSVATQESIKTESMKPISAEVVRQVGGWGAAVAGAKVGTVAGAAVGIETGPGAIVTGLIGGIIFGAAGYFGADWVADFIYEN</sequence>
<gene>
    <name evidence="1" type="ORF">GMA8713_05053</name>
</gene>
<dbReference type="Proteomes" id="UP000073601">
    <property type="component" value="Unassembled WGS sequence"/>
</dbReference>
<accession>A0A128FJP6</accession>
<protein>
    <recommendedName>
        <fullName evidence="3">Glycine zipper family protein</fullName>
    </recommendedName>
</protein>
<dbReference type="SUPFAM" id="SSF56837">
    <property type="entry name" value="Colicin"/>
    <property type="match status" value="1"/>
</dbReference>
<dbReference type="AlphaFoldDB" id="A0A128FJP6"/>
<evidence type="ECO:0000313" key="2">
    <source>
        <dbReference type="Proteomes" id="UP000073601"/>
    </source>
</evidence>
<organism evidence="1 2">
    <name type="scientific">Grimontia marina</name>
    <dbReference type="NCBI Taxonomy" id="646534"/>
    <lineage>
        <taxon>Bacteria</taxon>
        <taxon>Pseudomonadati</taxon>
        <taxon>Pseudomonadota</taxon>
        <taxon>Gammaproteobacteria</taxon>
        <taxon>Vibrionales</taxon>
        <taxon>Vibrionaceae</taxon>
        <taxon>Grimontia</taxon>
    </lineage>
</organism>
<dbReference type="Gene3D" id="1.10.490.30">
    <property type="entry name" value="Colicin"/>
    <property type="match status" value="1"/>
</dbReference>
<name>A0A128FJP6_9GAMM</name>
<dbReference type="InterPro" id="IPR038283">
    <property type="entry name" value="Channel_colicin_C_sf"/>
</dbReference>
<evidence type="ECO:0000313" key="1">
    <source>
        <dbReference type="EMBL" id="CZF87012.1"/>
    </source>
</evidence>